<sequence length="119" mass="13711">MAPTMHKSLVNGAKIISNVSEKAAEAKNKPIRKYRQRFVRNFFREACNADIINRLLLSSVHLLTGTCPFPRKLRRERERDRDPLCLFPSETIQLLFPTEASQENIQDCEQENSSSDEFG</sequence>
<dbReference type="AlphaFoldDB" id="A0A8X6HF68"/>
<dbReference type="EMBL" id="BMAO01008329">
    <property type="protein sequence ID" value="GFR22637.1"/>
    <property type="molecule type" value="Genomic_DNA"/>
</dbReference>
<keyword evidence="2" id="KW-1185">Reference proteome</keyword>
<accession>A0A8X6HF68</accession>
<protein>
    <submittedName>
        <fullName evidence="1">Uncharacterized protein</fullName>
    </submittedName>
</protein>
<gene>
    <name evidence="1" type="ORF">TNCT_527191</name>
</gene>
<comment type="caution">
    <text evidence="1">The sequence shown here is derived from an EMBL/GenBank/DDBJ whole genome shotgun (WGS) entry which is preliminary data.</text>
</comment>
<dbReference type="Proteomes" id="UP000887116">
    <property type="component" value="Unassembled WGS sequence"/>
</dbReference>
<dbReference type="OrthoDB" id="8193306at2759"/>
<name>A0A8X6HF68_TRICU</name>
<evidence type="ECO:0000313" key="1">
    <source>
        <dbReference type="EMBL" id="GFR22637.1"/>
    </source>
</evidence>
<organism evidence="1 2">
    <name type="scientific">Trichonephila clavata</name>
    <name type="common">Joro spider</name>
    <name type="synonym">Nephila clavata</name>
    <dbReference type="NCBI Taxonomy" id="2740835"/>
    <lineage>
        <taxon>Eukaryota</taxon>
        <taxon>Metazoa</taxon>
        <taxon>Ecdysozoa</taxon>
        <taxon>Arthropoda</taxon>
        <taxon>Chelicerata</taxon>
        <taxon>Arachnida</taxon>
        <taxon>Araneae</taxon>
        <taxon>Araneomorphae</taxon>
        <taxon>Entelegynae</taxon>
        <taxon>Araneoidea</taxon>
        <taxon>Nephilidae</taxon>
        <taxon>Trichonephila</taxon>
    </lineage>
</organism>
<proteinExistence type="predicted"/>
<evidence type="ECO:0000313" key="2">
    <source>
        <dbReference type="Proteomes" id="UP000887116"/>
    </source>
</evidence>
<reference evidence="1" key="1">
    <citation type="submission" date="2020-07" db="EMBL/GenBank/DDBJ databases">
        <title>Multicomponent nature underlies the extraordinary mechanical properties of spider dragline silk.</title>
        <authorList>
            <person name="Kono N."/>
            <person name="Nakamura H."/>
            <person name="Mori M."/>
            <person name="Yoshida Y."/>
            <person name="Ohtoshi R."/>
            <person name="Malay A.D."/>
            <person name="Moran D.A.P."/>
            <person name="Tomita M."/>
            <person name="Numata K."/>
            <person name="Arakawa K."/>
        </authorList>
    </citation>
    <scope>NUCLEOTIDE SEQUENCE</scope>
</reference>